<sequence length="349" mass="37074">MRDLIVAGGGPVGLFTALYAARSGLDVVVHEPRTGVVDKACGEGLMPGAVARLGDLGVQVPGVPLAGIRYLDGSGHVAEAPFRHGPGLGARRTRLHAALLERVAEAGVEVQPTRVRQLVDRDDHLLVDGTPTRFLVAADGLHSPVRRMVGLDAAARRRPGPRRAARRRHGLRRHFLVAPWTAFVEVHWSRRAEAYVTPVGPDEVGVAVLSAERAHFDEHLAQFPALLTRLEGSPRSVVRGAGPLRQDVVGRVRGRVLLVGDAAGYVDALTGEGIALGAGQAEAAVRAIVAGDPEAYEGSARRLGRRHDLLTRGLLLGTRSDVARRMVVPAAQRLPGVFSAAVDQLARPV</sequence>
<dbReference type="SUPFAM" id="SSF51905">
    <property type="entry name" value="FAD/NAD(P)-binding domain"/>
    <property type="match status" value="1"/>
</dbReference>
<dbReference type="GO" id="GO:0071949">
    <property type="term" value="F:FAD binding"/>
    <property type="evidence" value="ECO:0007669"/>
    <property type="project" value="InterPro"/>
</dbReference>
<evidence type="ECO:0000313" key="3">
    <source>
        <dbReference type="Proteomes" id="UP000307808"/>
    </source>
</evidence>
<dbReference type="InterPro" id="IPR050407">
    <property type="entry name" value="Geranylgeranyl_reductase"/>
</dbReference>
<dbReference type="RefSeq" id="WP_137065453.1">
    <property type="nucleotide sequence ID" value="NZ_CP040748.1"/>
</dbReference>
<dbReference type="EMBL" id="SZPY01000002">
    <property type="protein sequence ID" value="TKI62184.1"/>
    <property type="molecule type" value="Genomic_DNA"/>
</dbReference>
<dbReference type="InterPro" id="IPR036188">
    <property type="entry name" value="FAD/NAD-bd_sf"/>
</dbReference>
<dbReference type="PRINTS" id="PR00420">
    <property type="entry name" value="RNGMNOXGNASE"/>
</dbReference>
<dbReference type="PANTHER" id="PTHR42685">
    <property type="entry name" value="GERANYLGERANYL DIPHOSPHATE REDUCTASE"/>
    <property type="match status" value="1"/>
</dbReference>
<dbReference type="PANTHER" id="PTHR42685:SF19">
    <property type="entry name" value="POSSIBLE OXIDOREDUCTASE"/>
    <property type="match status" value="1"/>
</dbReference>
<comment type="caution">
    <text evidence="2">The sequence shown here is derived from an EMBL/GenBank/DDBJ whole genome shotgun (WGS) entry which is preliminary data.</text>
</comment>
<dbReference type="InterPro" id="IPR002938">
    <property type="entry name" value="FAD-bd"/>
</dbReference>
<reference evidence="2 3" key="1">
    <citation type="submission" date="2019-04" db="EMBL/GenBank/DDBJ databases">
        <authorList>
            <person name="Dong K."/>
        </authorList>
    </citation>
    <scope>NUCLEOTIDE SEQUENCE [LARGE SCALE GENOMIC DNA]</scope>
    <source>
        <strain evidence="3">dk3543</strain>
    </source>
</reference>
<keyword evidence="3" id="KW-1185">Reference proteome</keyword>
<name>A0A4U2YMX2_9ACTN</name>
<protein>
    <submittedName>
        <fullName evidence="2">NAD(P)/FAD-dependent oxidoreductase</fullName>
    </submittedName>
</protein>
<dbReference type="OrthoDB" id="113955at2"/>
<organism evidence="2 3">
    <name type="scientific">Nocardioides jishulii</name>
    <dbReference type="NCBI Taxonomy" id="2575440"/>
    <lineage>
        <taxon>Bacteria</taxon>
        <taxon>Bacillati</taxon>
        <taxon>Actinomycetota</taxon>
        <taxon>Actinomycetes</taxon>
        <taxon>Propionibacteriales</taxon>
        <taxon>Nocardioidaceae</taxon>
        <taxon>Nocardioides</taxon>
    </lineage>
</organism>
<evidence type="ECO:0000259" key="1">
    <source>
        <dbReference type="Pfam" id="PF01494"/>
    </source>
</evidence>
<dbReference type="Pfam" id="PF01494">
    <property type="entry name" value="FAD_binding_3"/>
    <property type="match status" value="1"/>
</dbReference>
<dbReference type="Proteomes" id="UP000307808">
    <property type="component" value="Unassembled WGS sequence"/>
</dbReference>
<evidence type="ECO:0000313" key="2">
    <source>
        <dbReference type="EMBL" id="TKI62184.1"/>
    </source>
</evidence>
<gene>
    <name evidence="2" type="ORF">FC770_07130</name>
</gene>
<dbReference type="AlphaFoldDB" id="A0A4U2YMX2"/>
<accession>A0A4U2YMX2</accession>
<proteinExistence type="predicted"/>
<dbReference type="Gene3D" id="3.50.50.60">
    <property type="entry name" value="FAD/NAD(P)-binding domain"/>
    <property type="match status" value="1"/>
</dbReference>
<feature type="domain" description="FAD-binding" evidence="1">
    <location>
        <begin position="4"/>
        <end position="288"/>
    </location>
</feature>